<dbReference type="RefSeq" id="WP_406855114.1">
    <property type="nucleotide sequence ID" value="NZ_CP157484.1"/>
</dbReference>
<dbReference type="EMBL" id="CP157484">
    <property type="protein sequence ID" value="XBO38276.1"/>
    <property type="molecule type" value="Genomic_DNA"/>
</dbReference>
<dbReference type="PANTHER" id="PTHR30055">
    <property type="entry name" value="HTH-TYPE TRANSCRIPTIONAL REGULATOR RUTR"/>
    <property type="match status" value="1"/>
</dbReference>
<organism evidence="6">
    <name type="scientific">Alsobacter sp. KACC 23698</name>
    <dbReference type="NCBI Taxonomy" id="3149229"/>
    <lineage>
        <taxon>Bacteria</taxon>
        <taxon>Pseudomonadati</taxon>
        <taxon>Pseudomonadota</taxon>
        <taxon>Alphaproteobacteria</taxon>
        <taxon>Hyphomicrobiales</taxon>
        <taxon>Alsobacteraceae</taxon>
        <taxon>Alsobacter</taxon>
    </lineage>
</organism>
<sequence length="204" mass="22685">MPPAPVSPTDSTDARILAIAAEHVRRYGMARTTVTSIARDAGMTHANVYRYYRSKSALADAVTASWLRPIEALLAETADAPDPADDKLERMILGLAAAHRDKLEADPNLFDLYVDAFEEMRGVARKHRARVRTLIDRVVEEGVGSGLFHVRRRDRAVTLLLDVVFRFVHPVPVRMDRETPRKLLDERLAAALRVALRGLAAGIL</sequence>
<dbReference type="Pfam" id="PF17935">
    <property type="entry name" value="TetR_C_27"/>
    <property type="match status" value="1"/>
</dbReference>
<evidence type="ECO:0000259" key="5">
    <source>
        <dbReference type="PROSITE" id="PS50977"/>
    </source>
</evidence>
<dbReference type="GO" id="GO:0000976">
    <property type="term" value="F:transcription cis-regulatory region binding"/>
    <property type="evidence" value="ECO:0007669"/>
    <property type="project" value="TreeGrafter"/>
</dbReference>
<evidence type="ECO:0000256" key="1">
    <source>
        <dbReference type="ARBA" id="ARBA00023015"/>
    </source>
</evidence>
<protein>
    <submittedName>
        <fullName evidence="6">TetR/AcrR family transcriptional regulator</fullName>
    </submittedName>
</protein>
<dbReference type="AlphaFoldDB" id="A0AAU7JDD9"/>
<evidence type="ECO:0000256" key="2">
    <source>
        <dbReference type="ARBA" id="ARBA00023125"/>
    </source>
</evidence>
<keyword evidence="3" id="KW-0804">Transcription</keyword>
<feature type="domain" description="HTH tetR-type" evidence="5">
    <location>
        <begin position="10"/>
        <end position="70"/>
    </location>
</feature>
<keyword evidence="2 4" id="KW-0238">DNA-binding</keyword>
<dbReference type="GO" id="GO:0003700">
    <property type="term" value="F:DNA-binding transcription factor activity"/>
    <property type="evidence" value="ECO:0007669"/>
    <property type="project" value="TreeGrafter"/>
</dbReference>
<dbReference type="Gene3D" id="1.10.357.10">
    <property type="entry name" value="Tetracycline Repressor, domain 2"/>
    <property type="match status" value="1"/>
</dbReference>
<evidence type="ECO:0000256" key="3">
    <source>
        <dbReference type="ARBA" id="ARBA00023163"/>
    </source>
</evidence>
<dbReference type="InterPro" id="IPR041478">
    <property type="entry name" value="TetR_C_27"/>
</dbReference>
<evidence type="ECO:0000256" key="4">
    <source>
        <dbReference type="PROSITE-ProRule" id="PRU00335"/>
    </source>
</evidence>
<name>A0AAU7JDD9_9HYPH</name>
<proteinExistence type="predicted"/>
<dbReference type="InterPro" id="IPR050109">
    <property type="entry name" value="HTH-type_TetR-like_transc_reg"/>
</dbReference>
<keyword evidence="1" id="KW-0805">Transcription regulation</keyword>
<feature type="DNA-binding region" description="H-T-H motif" evidence="4">
    <location>
        <begin position="33"/>
        <end position="52"/>
    </location>
</feature>
<dbReference type="SUPFAM" id="SSF46689">
    <property type="entry name" value="Homeodomain-like"/>
    <property type="match status" value="1"/>
</dbReference>
<accession>A0AAU7JDD9</accession>
<dbReference type="Pfam" id="PF00440">
    <property type="entry name" value="TetR_N"/>
    <property type="match status" value="1"/>
</dbReference>
<evidence type="ECO:0000313" key="6">
    <source>
        <dbReference type="EMBL" id="XBO38276.1"/>
    </source>
</evidence>
<dbReference type="PANTHER" id="PTHR30055:SF151">
    <property type="entry name" value="TRANSCRIPTIONAL REGULATORY PROTEIN"/>
    <property type="match status" value="1"/>
</dbReference>
<gene>
    <name evidence="6" type="ORF">ABEG18_21620</name>
</gene>
<dbReference type="InterPro" id="IPR009057">
    <property type="entry name" value="Homeodomain-like_sf"/>
</dbReference>
<dbReference type="PROSITE" id="PS50977">
    <property type="entry name" value="HTH_TETR_2"/>
    <property type="match status" value="1"/>
</dbReference>
<reference evidence="6" key="1">
    <citation type="submission" date="2024-05" db="EMBL/GenBank/DDBJ databases">
        <authorList>
            <person name="Kim S."/>
            <person name="Heo J."/>
            <person name="Choi H."/>
            <person name="Choi Y."/>
            <person name="Kwon S.-W."/>
            <person name="Kim Y."/>
        </authorList>
    </citation>
    <scope>NUCLEOTIDE SEQUENCE</scope>
    <source>
        <strain evidence="6">KACC 23698</strain>
    </source>
</reference>
<dbReference type="InterPro" id="IPR001647">
    <property type="entry name" value="HTH_TetR"/>
</dbReference>